<gene>
    <name evidence="4" type="ORF">ACCI51_16620</name>
</gene>
<dbReference type="PANTHER" id="PTHR43877:SF2">
    <property type="entry name" value="AMINOALKYLPHOSPHONATE N-ACETYLTRANSFERASE-RELATED"/>
    <property type="match status" value="1"/>
</dbReference>
<dbReference type="SUPFAM" id="SSF55729">
    <property type="entry name" value="Acyl-CoA N-acyltransferases (Nat)"/>
    <property type="match status" value="1"/>
</dbReference>
<reference evidence="4 5" key="1">
    <citation type="submission" date="2024-08" db="EMBL/GenBank/DDBJ databases">
        <authorList>
            <person name="Ishaq N."/>
        </authorList>
    </citation>
    <scope>NUCLEOTIDE SEQUENCE [LARGE SCALE GENOMIC DNA]</scope>
    <source>
        <strain evidence="4 5">JCM 30400</strain>
    </source>
</reference>
<dbReference type="GO" id="GO:0016746">
    <property type="term" value="F:acyltransferase activity"/>
    <property type="evidence" value="ECO:0007669"/>
    <property type="project" value="UniProtKB-KW"/>
</dbReference>
<evidence type="ECO:0000313" key="5">
    <source>
        <dbReference type="Proteomes" id="UP001569414"/>
    </source>
</evidence>
<dbReference type="EMBL" id="JBGMEL010000019">
    <property type="protein sequence ID" value="MFA0792174.1"/>
    <property type="molecule type" value="Genomic_DNA"/>
</dbReference>
<dbReference type="InterPro" id="IPR000182">
    <property type="entry name" value="GNAT_dom"/>
</dbReference>
<evidence type="ECO:0000256" key="2">
    <source>
        <dbReference type="ARBA" id="ARBA00023315"/>
    </source>
</evidence>
<sequence length="148" mass="17121">MQIIHCEDSHIPEVALLFDEYRVFCGYKSDLEKTEKFLNNLVGSQLSTLFIAVDSKSREVMGFVNLYPCFSSLALTRLWILNDLGVSSRFRGRGVSKKLIQAAMNFAEETKAVRIELKTEKRNVRARQLYQSLGFEVDHDNVYYRVPF</sequence>
<organism evidence="4 5">
    <name type="scientific">Microbulbifer echini</name>
    <dbReference type="NCBI Taxonomy" id="1529067"/>
    <lineage>
        <taxon>Bacteria</taxon>
        <taxon>Pseudomonadati</taxon>
        <taxon>Pseudomonadota</taxon>
        <taxon>Gammaproteobacteria</taxon>
        <taxon>Cellvibrionales</taxon>
        <taxon>Microbulbiferaceae</taxon>
        <taxon>Microbulbifer</taxon>
    </lineage>
</organism>
<comment type="caution">
    <text evidence="4">The sequence shown here is derived from an EMBL/GenBank/DDBJ whole genome shotgun (WGS) entry which is preliminary data.</text>
</comment>
<evidence type="ECO:0000259" key="3">
    <source>
        <dbReference type="PROSITE" id="PS51186"/>
    </source>
</evidence>
<dbReference type="PROSITE" id="PS51186">
    <property type="entry name" value="GNAT"/>
    <property type="match status" value="1"/>
</dbReference>
<keyword evidence="5" id="KW-1185">Reference proteome</keyword>
<feature type="domain" description="N-acetyltransferase" evidence="3">
    <location>
        <begin position="1"/>
        <end position="148"/>
    </location>
</feature>
<dbReference type="Proteomes" id="UP001569414">
    <property type="component" value="Unassembled WGS sequence"/>
</dbReference>
<evidence type="ECO:0000313" key="4">
    <source>
        <dbReference type="EMBL" id="MFA0792174.1"/>
    </source>
</evidence>
<proteinExistence type="predicted"/>
<dbReference type="RefSeq" id="WP_299586344.1">
    <property type="nucleotide sequence ID" value="NZ_JBGMEL010000019.1"/>
</dbReference>
<dbReference type="InterPro" id="IPR016181">
    <property type="entry name" value="Acyl_CoA_acyltransferase"/>
</dbReference>
<name>A0ABV4NRL1_9GAMM</name>
<dbReference type="InterPro" id="IPR050832">
    <property type="entry name" value="Bact_Acetyltransf"/>
</dbReference>
<dbReference type="CDD" id="cd04301">
    <property type="entry name" value="NAT_SF"/>
    <property type="match status" value="1"/>
</dbReference>
<dbReference type="EC" id="2.3.1.-" evidence="4"/>
<keyword evidence="1 4" id="KW-0808">Transferase</keyword>
<accession>A0ABV4NRL1</accession>
<dbReference type="Gene3D" id="3.40.630.30">
    <property type="match status" value="1"/>
</dbReference>
<dbReference type="PANTHER" id="PTHR43877">
    <property type="entry name" value="AMINOALKYLPHOSPHONATE N-ACETYLTRANSFERASE-RELATED-RELATED"/>
    <property type="match status" value="1"/>
</dbReference>
<protein>
    <submittedName>
        <fullName evidence="4">GNAT family N-acetyltransferase</fullName>
        <ecNumber evidence="4">2.3.1.-</ecNumber>
    </submittedName>
</protein>
<evidence type="ECO:0000256" key="1">
    <source>
        <dbReference type="ARBA" id="ARBA00022679"/>
    </source>
</evidence>
<dbReference type="Pfam" id="PF00583">
    <property type="entry name" value="Acetyltransf_1"/>
    <property type="match status" value="1"/>
</dbReference>
<keyword evidence="2 4" id="KW-0012">Acyltransferase</keyword>